<sequence>MINIEVPGRCLYSIENVVFDYNGTIAVNGIISSTIREKIALLCEMVNVYVLTADTYGSAAKECEDLNVRLMTFPRDDAGDYKAKIVSNLGGNNTICFGNGYNDRKMFEVSKISVAVLEEEGMCSNLLSVSDILVKSIEDGINLLLKPNRLIATLRK</sequence>
<dbReference type="Proteomes" id="UP001519342">
    <property type="component" value="Unassembled WGS sequence"/>
</dbReference>
<proteinExistence type="predicted"/>
<keyword evidence="2" id="KW-1185">Reference proteome</keyword>
<organism evidence="1 2">
    <name type="scientific">Sedimentibacter acidaminivorans</name>
    <dbReference type="NCBI Taxonomy" id="913099"/>
    <lineage>
        <taxon>Bacteria</taxon>
        <taxon>Bacillati</taxon>
        <taxon>Bacillota</taxon>
        <taxon>Tissierellia</taxon>
        <taxon>Sedimentibacter</taxon>
    </lineage>
</organism>
<name>A0ABS4G987_9FIRM</name>
<gene>
    <name evidence="1" type="ORF">J2Z76_000096</name>
</gene>
<dbReference type="Pfam" id="PF08282">
    <property type="entry name" value="Hydrolase_3"/>
    <property type="match status" value="1"/>
</dbReference>
<accession>A0ABS4G987</accession>
<evidence type="ECO:0000313" key="2">
    <source>
        <dbReference type="Proteomes" id="UP001519342"/>
    </source>
</evidence>
<dbReference type="InterPro" id="IPR036412">
    <property type="entry name" value="HAD-like_sf"/>
</dbReference>
<dbReference type="SUPFAM" id="SSF56784">
    <property type="entry name" value="HAD-like"/>
    <property type="match status" value="1"/>
</dbReference>
<protein>
    <submittedName>
        <fullName evidence="1">Soluble P-type ATPase</fullName>
    </submittedName>
</protein>
<dbReference type="Gene3D" id="3.40.50.1000">
    <property type="entry name" value="HAD superfamily/HAD-like"/>
    <property type="match status" value="1"/>
</dbReference>
<dbReference type="EMBL" id="JAGGKS010000001">
    <property type="protein sequence ID" value="MBP1924243.1"/>
    <property type="molecule type" value="Genomic_DNA"/>
</dbReference>
<dbReference type="InterPro" id="IPR023214">
    <property type="entry name" value="HAD_sf"/>
</dbReference>
<evidence type="ECO:0000313" key="1">
    <source>
        <dbReference type="EMBL" id="MBP1924243.1"/>
    </source>
</evidence>
<reference evidence="1 2" key="1">
    <citation type="submission" date="2021-03" db="EMBL/GenBank/DDBJ databases">
        <title>Genomic Encyclopedia of Type Strains, Phase IV (KMG-IV): sequencing the most valuable type-strain genomes for metagenomic binning, comparative biology and taxonomic classification.</title>
        <authorList>
            <person name="Goeker M."/>
        </authorList>
    </citation>
    <scope>NUCLEOTIDE SEQUENCE [LARGE SCALE GENOMIC DNA]</scope>
    <source>
        <strain evidence="1 2">DSM 24004</strain>
    </source>
</reference>
<comment type="caution">
    <text evidence="1">The sequence shown here is derived from an EMBL/GenBank/DDBJ whole genome shotgun (WGS) entry which is preliminary data.</text>
</comment>